<feature type="compositionally biased region" description="Basic and acidic residues" evidence="3">
    <location>
        <begin position="116"/>
        <end position="127"/>
    </location>
</feature>
<evidence type="ECO:0000313" key="6">
    <source>
        <dbReference type="RefSeq" id="XP_011017399.1"/>
    </source>
</evidence>
<dbReference type="GO" id="GO:0003723">
    <property type="term" value="F:RNA binding"/>
    <property type="evidence" value="ECO:0007669"/>
    <property type="project" value="UniProtKB-UniRule"/>
</dbReference>
<name>A0AAJ6XG37_POPEU</name>
<dbReference type="Gene3D" id="3.30.70.330">
    <property type="match status" value="3"/>
</dbReference>
<dbReference type="SUPFAM" id="SSF54928">
    <property type="entry name" value="RNA-binding domain, RBD"/>
    <property type="match status" value="2"/>
</dbReference>
<feature type="domain" description="RRM" evidence="4">
    <location>
        <begin position="313"/>
        <end position="397"/>
    </location>
</feature>
<evidence type="ECO:0000256" key="2">
    <source>
        <dbReference type="PROSITE-ProRule" id="PRU00176"/>
    </source>
</evidence>
<dbReference type="PANTHER" id="PTHR21245">
    <property type="entry name" value="HETEROGENEOUS NUCLEAR RIBONUCLEOPROTEIN"/>
    <property type="match status" value="1"/>
</dbReference>
<keyword evidence="1 2" id="KW-0694">RNA-binding</keyword>
<dbReference type="FunFam" id="3.30.70.330:FF:000806">
    <property type="entry name" value="Heterogeneous nuclear ribonucleoprotein Q isoform A"/>
    <property type="match status" value="1"/>
</dbReference>
<dbReference type="SMART" id="SM00360">
    <property type="entry name" value="RRM"/>
    <property type="match status" value="3"/>
</dbReference>
<feature type="region of interest" description="Disordered" evidence="3">
    <location>
        <begin position="1"/>
        <end position="34"/>
    </location>
</feature>
<proteinExistence type="predicted"/>
<dbReference type="KEGG" id="peu:105120743"/>
<dbReference type="RefSeq" id="XP_011017399.1">
    <property type="nucleotide sequence ID" value="XM_011019097.1"/>
</dbReference>
<feature type="region of interest" description="Disordered" evidence="3">
    <location>
        <begin position="728"/>
        <end position="748"/>
    </location>
</feature>
<dbReference type="GeneID" id="105120743"/>
<dbReference type="InterPro" id="IPR012677">
    <property type="entry name" value="Nucleotide-bd_a/b_plait_sf"/>
</dbReference>
<feature type="region of interest" description="Disordered" evidence="3">
    <location>
        <begin position="781"/>
        <end position="812"/>
    </location>
</feature>
<feature type="compositionally biased region" description="Acidic residues" evidence="3">
    <location>
        <begin position="128"/>
        <end position="202"/>
    </location>
</feature>
<dbReference type="InterPro" id="IPR000504">
    <property type="entry name" value="RRM_dom"/>
</dbReference>
<feature type="region of interest" description="Disordered" evidence="3">
    <location>
        <begin position="112"/>
        <end position="225"/>
    </location>
</feature>
<sequence>MPPRAVKRGAAAAAGKKRTLRKGPSQQHREVAEDMLNLEVKPTAVDEKPVVVEEEKSVFVEDKLVIDEKKDREGEIEANLVANEPTSLKNSGGFECFMAGLDHVPFFVMAEEEEGKESVDEYEKDERLDFDDNEPEYDPEEYGGGDYDDKEIEQEDVQEVEDEVEEEHEEENVGEEEQGDLVEEELEEDPEEHEGEEDDEHAGEEVEHAEMADVEEEDEHHEVFKERRKRKEFEVFVGGLDKDATEDDLRKIFSRVGEVTEVRLMMNPQTKKNKGFAFLRFATVEQAKRAVTELKNPVINGKQCGVTPSQDSDTLFLGNICKTWTKEALKEKLKHYGVENVKDLTLVEDSNNAGMNRGFAFLEFSSRSDAMDAFKRLQKRDVLFGVDRPAKVSFADSFIDPGDEIMAQVKTVFIDGLPASWDEDRVRVLLKKYGEIEKIELARNMPSARRKDFGFVTFDTHDAAVTCAKSINNAELGEGDNKAKVRARLSRPLQRGKGKHLSRGDFRPGYGASRVVKGPWVRPMPHSYSTRPVRGIANRAPPFSLKSSTGLRERRPPVMSMPARSRPLAPPSRSFERRPPPPSYAKSLKREYGRRDEPPPSRSRPAVDYDPRSIPERRPSYRDEYSSRGTSYADLPRSTSRMSARRAYADDGYSQRYERPPPSYREGHGRDYDSVAGSKRPYPAMDDIPPRYADAGVRHSRPRLDYELGSSASQYGDAYGDRLGRSAAGYGGSRSSISSQDSHGMYSSRQGMGYGGSYGGNDGGMYSSSYGGDYMSRSGDVGGSSYSSMYSSRGGMGSSSSYMGTGSSGSYY</sequence>
<accession>A0AAJ6XG37</accession>
<dbReference type="Pfam" id="PF00076">
    <property type="entry name" value="RRM_1"/>
    <property type="match status" value="3"/>
</dbReference>
<dbReference type="FunFam" id="3.30.70.330:FF:000310">
    <property type="entry name" value="RNA recognition water-stress protein1"/>
    <property type="match status" value="1"/>
</dbReference>
<feature type="domain" description="RRM" evidence="4">
    <location>
        <begin position="410"/>
        <end position="492"/>
    </location>
</feature>
<dbReference type="CDD" id="cd00590">
    <property type="entry name" value="RRM_SF"/>
    <property type="match status" value="3"/>
</dbReference>
<feature type="compositionally biased region" description="Low complexity" evidence="3">
    <location>
        <begin position="560"/>
        <end position="573"/>
    </location>
</feature>
<feature type="compositionally biased region" description="Basic and acidic residues" evidence="3">
    <location>
        <begin position="588"/>
        <end position="626"/>
    </location>
</feature>
<feature type="domain" description="RRM" evidence="4">
    <location>
        <begin position="233"/>
        <end position="311"/>
    </location>
</feature>
<organism evidence="5 6">
    <name type="scientific">Populus euphratica</name>
    <name type="common">Euphrates poplar</name>
    <dbReference type="NCBI Taxonomy" id="75702"/>
    <lineage>
        <taxon>Eukaryota</taxon>
        <taxon>Viridiplantae</taxon>
        <taxon>Streptophyta</taxon>
        <taxon>Embryophyta</taxon>
        <taxon>Tracheophyta</taxon>
        <taxon>Spermatophyta</taxon>
        <taxon>Magnoliopsida</taxon>
        <taxon>eudicotyledons</taxon>
        <taxon>Gunneridae</taxon>
        <taxon>Pentapetalae</taxon>
        <taxon>rosids</taxon>
        <taxon>fabids</taxon>
        <taxon>Malpighiales</taxon>
        <taxon>Salicaceae</taxon>
        <taxon>Saliceae</taxon>
        <taxon>Populus</taxon>
    </lineage>
</organism>
<evidence type="ECO:0000256" key="1">
    <source>
        <dbReference type="ARBA" id="ARBA00022884"/>
    </source>
</evidence>
<dbReference type="PROSITE" id="PS50102">
    <property type="entry name" value="RRM"/>
    <property type="match status" value="3"/>
</dbReference>
<protein>
    <submittedName>
        <fullName evidence="6">Uncharacterized protein LOC105120743 isoform X1</fullName>
    </submittedName>
</protein>
<dbReference type="FunFam" id="3.30.70.330:FF:000187">
    <property type="entry name" value="Heterogeneous nuclear ribonucleoprotein Q"/>
    <property type="match status" value="1"/>
</dbReference>
<evidence type="ECO:0000256" key="3">
    <source>
        <dbReference type="SAM" id="MobiDB-lite"/>
    </source>
</evidence>
<dbReference type="AlphaFoldDB" id="A0AAJ6XG37"/>
<dbReference type="InterPro" id="IPR035979">
    <property type="entry name" value="RBD_domain_sf"/>
</dbReference>
<gene>
    <name evidence="6" type="primary">LOC105120743</name>
</gene>
<keyword evidence="5" id="KW-1185">Reference proteome</keyword>
<dbReference type="Proteomes" id="UP000694918">
    <property type="component" value="Unplaced"/>
</dbReference>
<feature type="region of interest" description="Disordered" evidence="3">
    <location>
        <begin position="518"/>
        <end position="693"/>
    </location>
</feature>
<reference evidence="6" key="1">
    <citation type="submission" date="2025-08" db="UniProtKB">
        <authorList>
            <consortium name="RefSeq"/>
        </authorList>
    </citation>
    <scope>IDENTIFICATION</scope>
</reference>
<evidence type="ECO:0000313" key="5">
    <source>
        <dbReference type="Proteomes" id="UP000694918"/>
    </source>
</evidence>
<evidence type="ECO:0000259" key="4">
    <source>
        <dbReference type="PROSITE" id="PS50102"/>
    </source>
</evidence>